<dbReference type="RefSeq" id="WP_089684370.1">
    <property type="nucleotide sequence ID" value="NZ_FNES01000004.1"/>
</dbReference>
<dbReference type="AlphaFoldDB" id="A0A1G8T118"/>
<keyword evidence="2" id="KW-0969">Cilium</keyword>
<evidence type="ECO:0000313" key="2">
    <source>
        <dbReference type="EMBL" id="SDJ35143.1"/>
    </source>
</evidence>
<evidence type="ECO:0000313" key="3">
    <source>
        <dbReference type="Proteomes" id="UP000198525"/>
    </source>
</evidence>
<dbReference type="InterPro" id="IPR005186">
    <property type="entry name" value="FlaG"/>
</dbReference>
<gene>
    <name evidence="2" type="ORF">SAMN04487954_104161</name>
</gene>
<sequence>MTSPLSDAKGISVSSVVPEATPRERKENVLGALPTAGGNLADAQSHAQAPSQADLVEPVQRVNEVLRQYGVSFEINQESSRVITRIVDQESGEVLRQIPPEEVLAISERLEEFQGRLIDLEA</sequence>
<feature type="region of interest" description="Disordered" evidence="1">
    <location>
        <begin position="1"/>
        <end position="53"/>
    </location>
</feature>
<organism evidence="2 3">
    <name type="scientific">Billgrantia gudaonensis</name>
    <dbReference type="NCBI Taxonomy" id="376427"/>
    <lineage>
        <taxon>Bacteria</taxon>
        <taxon>Pseudomonadati</taxon>
        <taxon>Pseudomonadota</taxon>
        <taxon>Gammaproteobacteria</taxon>
        <taxon>Oceanospirillales</taxon>
        <taxon>Halomonadaceae</taxon>
        <taxon>Billgrantia</taxon>
    </lineage>
</organism>
<dbReference type="Gene3D" id="3.30.160.170">
    <property type="entry name" value="FlaG-like"/>
    <property type="match status" value="1"/>
</dbReference>
<keyword evidence="2" id="KW-0282">Flagellum</keyword>
<proteinExistence type="predicted"/>
<dbReference type="EMBL" id="FNES01000004">
    <property type="protein sequence ID" value="SDJ35143.1"/>
    <property type="molecule type" value="Genomic_DNA"/>
</dbReference>
<evidence type="ECO:0000256" key="1">
    <source>
        <dbReference type="SAM" id="MobiDB-lite"/>
    </source>
</evidence>
<accession>A0A1G8T118</accession>
<name>A0A1G8T118_9GAMM</name>
<dbReference type="STRING" id="376427.SAMN04487954_104161"/>
<keyword evidence="3" id="KW-1185">Reference proteome</keyword>
<dbReference type="InterPro" id="IPR035924">
    <property type="entry name" value="FlaG-like_sf"/>
</dbReference>
<keyword evidence="2" id="KW-0966">Cell projection</keyword>
<dbReference type="SUPFAM" id="SSF160214">
    <property type="entry name" value="FlaG-like"/>
    <property type="match status" value="1"/>
</dbReference>
<dbReference type="PANTHER" id="PTHR37166">
    <property type="entry name" value="PROTEIN FLAG"/>
    <property type="match status" value="1"/>
</dbReference>
<reference evidence="2 3" key="1">
    <citation type="submission" date="2016-10" db="EMBL/GenBank/DDBJ databases">
        <authorList>
            <person name="de Groot N.N."/>
        </authorList>
    </citation>
    <scope>NUCLEOTIDE SEQUENCE [LARGE SCALE GENOMIC DNA]</scope>
    <source>
        <strain evidence="2 3">CGMCC 1.6133</strain>
    </source>
</reference>
<dbReference type="Proteomes" id="UP000198525">
    <property type="component" value="Unassembled WGS sequence"/>
</dbReference>
<dbReference type="PANTHER" id="PTHR37166:SF1">
    <property type="entry name" value="PROTEIN FLAG"/>
    <property type="match status" value="1"/>
</dbReference>
<protein>
    <submittedName>
        <fullName evidence="2">Flagellar protein FlaG</fullName>
    </submittedName>
</protein>
<dbReference type="OrthoDB" id="5741693at2"/>
<dbReference type="Pfam" id="PF03646">
    <property type="entry name" value="FlaG"/>
    <property type="match status" value="1"/>
</dbReference>